<protein>
    <submittedName>
        <fullName evidence="2">Uncharacterized protein</fullName>
    </submittedName>
</protein>
<sequence length="151" mass="16112">MCLFWMAPNSVTSRLKTASSKSTSFSLLTTSLYPLSSVALYVVLTVPLPRTSVDAPSRSFRSNNWRVIVDPMIEVPTFCVLSRLTCDSAALSAATIPVLGVLSLLSCDGIFSAGATVLTFRVLLLLSIGGVSAGANLFFFPRENRASLPCT</sequence>
<reference evidence="2" key="2">
    <citation type="submission" date="2018-03" db="EMBL/GenBank/DDBJ databases">
        <title>The Triticum urartu genome reveals the dynamic nature of wheat genome evolution.</title>
        <authorList>
            <person name="Ling H."/>
            <person name="Ma B."/>
            <person name="Shi X."/>
            <person name="Liu H."/>
            <person name="Dong L."/>
            <person name="Sun H."/>
            <person name="Cao Y."/>
            <person name="Gao Q."/>
            <person name="Zheng S."/>
            <person name="Li Y."/>
            <person name="Yu Y."/>
            <person name="Du H."/>
            <person name="Qi M."/>
            <person name="Li Y."/>
            <person name="Yu H."/>
            <person name="Cui Y."/>
            <person name="Wang N."/>
            <person name="Chen C."/>
            <person name="Wu H."/>
            <person name="Zhao Y."/>
            <person name="Zhang J."/>
            <person name="Li Y."/>
            <person name="Zhou W."/>
            <person name="Zhang B."/>
            <person name="Hu W."/>
            <person name="Eijk M."/>
            <person name="Tang J."/>
            <person name="Witsenboer H."/>
            <person name="Zhao S."/>
            <person name="Li Z."/>
            <person name="Zhang A."/>
            <person name="Wang D."/>
            <person name="Liang C."/>
        </authorList>
    </citation>
    <scope>NUCLEOTIDE SEQUENCE [LARGE SCALE GENOMIC DNA]</scope>
    <source>
        <strain evidence="2">cv. G1812</strain>
    </source>
</reference>
<dbReference type="EnsemblPlants" id="TuG1812G0200005526.01.T01">
    <property type="protein sequence ID" value="TuG1812G0200005526.01.T01"/>
    <property type="gene ID" value="TuG1812G0200005526.01"/>
</dbReference>
<reference evidence="3" key="1">
    <citation type="journal article" date="2013" name="Nature">
        <title>Draft genome of the wheat A-genome progenitor Triticum urartu.</title>
        <authorList>
            <person name="Ling H.Q."/>
            <person name="Zhao S."/>
            <person name="Liu D."/>
            <person name="Wang J."/>
            <person name="Sun H."/>
            <person name="Zhang C."/>
            <person name="Fan H."/>
            <person name="Li D."/>
            <person name="Dong L."/>
            <person name="Tao Y."/>
            <person name="Gao C."/>
            <person name="Wu H."/>
            <person name="Li Y."/>
            <person name="Cui Y."/>
            <person name="Guo X."/>
            <person name="Zheng S."/>
            <person name="Wang B."/>
            <person name="Yu K."/>
            <person name="Liang Q."/>
            <person name="Yang W."/>
            <person name="Lou X."/>
            <person name="Chen J."/>
            <person name="Feng M."/>
            <person name="Jian J."/>
            <person name="Zhang X."/>
            <person name="Luo G."/>
            <person name="Jiang Y."/>
            <person name="Liu J."/>
            <person name="Wang Z."/>
            <person name="Sha Y."/>
            <person name="Zhang B."/>
            <person name="Wu H."/>
            <person name="Tang D."/>
            <person name="Shen Q."/>
            <person name="Xue P."/>
            <person name="Zou S."/>
            <person name="Wang X."/>
            <person name="Liu X."/>
            <person name="Wang F."/>
            <person name="Yang Y."/>
            <person name="An X."/>
            <person name="Dong Z."/>
            <person name="Zhang K."/>
            <person name="Zhang X."/>
            <person name="Luo M.C."/>
            <person name="Dvorak J."/>
            <person name="Tong Y."/>
            <person name="Wang J."/>
            <person name="Yang H."/>
            <person name="Li Z."/>
            <person name="Wang D."/>
            <person name="Zhang A."/>
            <person name="Wang J."/>
        </authorList>
    </citation>
    <scope>NUCLEOTIDE SEQUENCE</scope>
    <source>
        <strain evidence="3">cv. G1812</strain>
    </source>
</reference>
<dbReference type="Proteomes" id="UP000015106">
    <property type="component" value="Chromosome 2"/>
</dbReference>
<keyword evidence="1" id="KW-0812">Transmembrane</keyword>
<keyword evidence="1" id="KW-0472">Membrane</keyword>
<feature type="transmembrane region" description="Helical" evidence="1">
    <location>
        <begin position="24"/>
        <end position="44"/>
    </location>
</feature>
<keyword evidence="1" id="KW-1133">Transmembrane helix</keyword>
<keyword evidence="3" id="KW-1185">Reference proteome</keyword>
<evidence type="ECO:0000313" key="2">
    <source>
        <dbReference type="EnsemblPlants" id="TuG1812G0200005526.01.T01"/>
    </source>
</evidence>
<evidence type="ECO:0000313" key="3">
    <source>
        <dbReference type="Proteomes" id="UP000015106"/>
    </source>
</evidence>
<feature type="transmembrane region" description="Helical" evidence="1">
    <location>
        <begin position="118"/>
        <end position="139"/>
    </location>
</feature>
<dbReference type="AlphaFoldDB" id="A0A8R7PJN8"/>
<evidence type="ECO:0000256" key="1">
    <source>
        <dbReference type="SAM" id="Phobius"/>
    </source>
</evidence>
<accession>A0A8R7PJN8</accession>
<proteinExistence type="predicted"/>
<reference evidence="2" key="3">
    <citation type="submission" date="2022-06" db="UniProtKB">
        <authorList>
            <consortium name="EnsemblPlants"/>
        </authorList>
    </citation>
    <scope>IDENTIFICATION</scope>
</reference>
<name>A0A8R7PJN8_TRIUA</name>
<organism evidence="2 3">
    <name type="scientific">Triticum urartu</name>
    <name type="common">Red wild einkorn</name>
    <name type="synonym">Crithodium urartu</name>
    <dbReference type="NCBI Taxonomy" id="4572"/>
    <lineage>
        <taxon>Eukaryota</taxon>
        <taxon>Viridiplantae</taxon>
        <taxon>Streptophyta</taxon>
        <taxon>Embryophyta</taxon>
        <taxon>Tracheophyta</taxon>
        <taxon>Spermatophyta</taxon>
        <taxon>Magnoliopsida</taxon>
        <taxon>Liliopsida</taxon>
        <taxon>Poales</taxon>
        <taxon>Poaceae</taxon>
        <taxon>BOP clade</taxon>
        <taxon>Pooideae</taxon>
        <taxon>Triticodae</taxon>
        <taxon>Triticeae</taxon>
        <taxon>Triticinae</taxon>
        <taxon>Triticum</taxon>
    </lineage>
</organism>
<dbReference type="Gramene" id="TuG1812G0200005526.01.T01">
    <property type="protein sequence ID" value="TuG1812G0200005526.01.T01"/>
    <property type="gene ID" value="TuG1812G0200005526.01"/>
</dbReference>